<feature type="compositionally biased region" description="Basic and acidic residues" evidence="1">
    <location>
        <begin position="13"/>
        <end position="22"/>
    </location>
</feature>
<accession>A0A8X6JXU3</accession>
<gene>
    <name evidence="2" type="ORF">SD3246_0555</name>
</gene>
<evidence type="ECO:0000313" key="3">
    <source>
        <dbReference type="Proteomes" id="UP000002794"/>
    </source>
</evidence>
<evidence type="ECO:0000256" key="1">
    <source>
        <dbReference type="SAM" id="MobiDB-lite"/>
    </source>
</evidence>
<dbReference type="EMBL" id="CM001151">
    <property type="protein sequence ID" value="EGE28571.1"/>
    <property type="molecule type" value="Genomic_DNA"/>
</dbReference>
<sequence>MKSGQQGRGNHNRVTENKEKPLKAGQHTFAVNNREHIHTLK</sequence>
<feature type="region of interest" description="Disordered" evidence="1">
    <location>
        <begin position="1"/>
        <end position="41"/>
    </location>
</feature>
<protein>
    <submittedName>
        <fullName evidence="2">Uncharacterized protein</fullName>
    </submittedName>
</protein>
<organism evidence="2 3">
    <name type="scientific">Salmonella enterica subsp. enterica serovar Dublin str. SD3246</name>
    <dbReference type="NCBI Taxonomy" id="909945"/>
    <lineage>
        <taxon>Bacteria</taxon>
        <taxon>Pseudomonadati</taxon>
        <taxon>Pseudomonadota</taxon>
        <taxon>Gammaproteobacteria</taxon>
        <taxon>Enterobacterales</taxon>
        <taxon>Enterobacteriaceae</taxon>
        <taxon>Salmonella</taxon>
    </lineage>
</organism>
<proteinExistence type="predicted"/>
<reference evidence="2" key="1">
    <citation type="journal article" date="2011" name="J. Bacteriol.">
        <title>Genome sequences of Salmonella enterica serovar typhimurium, Choleraesuis, Dublin, and Gallinarum strains of well- defined virulence in food-producing animals.</title>
        <authorList>
            <person name="Richardson E.J."/>
            <person name="Limaye B."/>
            <person name="Inamdar H."/>
            <person name="Datta A."/>
            <person name="Manjari K.S."/>
            <person name="Pullinger G.D."/>
            <person name="Thomson N.R."/>
            <person name="Joshi R.R."/>
            <person name="Watson M."/>
            <person name="Stevens M.P."/>
        </authorList>
    </citation>
    <scope>NUCLEOTIDE SEQUENCE [LARGE SCALE GENOMIC DNA]</scope>
    <source>
        <strain evidence="2">3246</strain>
    </source>
</reference>
<evidence type="ECO:0000313" key="2">
    <source>
        <dbReference type="EMBL" id="EGE28571.1"/>
    </source>
</evidence>
<dbReference type="Proteomes" id="UP000002794">
    <property type="component" value="Chromosome"/>
</dbReference>
<name>A0A8X6JXU3_SALDU</name>
<dbReference type="AlphaFoldDB" id="A0A8X6JXU3"/>